<dbReference type="EMBL" id="JAUJYN010000004">
    <property type="protein sequence ID" value="KAK1273975.1"/>
    <property type="molecule type" value="Genomic_DNA"/>
</dbReference>
<feature type="compositionally biased region" description="Low complexity" evidence="2">
    <location>
        <begin position="1"/>
        <end position="10"/>
    </location>
</feature>
<dbReference type="GO" id="GO:0003723">
    <property type="term" value="F:RNA binding"/>
    <property type="evidence" value="ECO:0007669"/>
    <property type="project" value="TreeGrafter"/>
</dbReference>
<reference evidence="3" key="1">
    <citation type="journal article" date="2023" name="Nat. Commun.">
        <title>Diploid and tetraploid genomes of Acorus and the evolution of monocots.</title>
        <authorList>
            <person name="Ma L."/>
            <person name="Liu K.W."/>
            <person name="Li Z."/>
            <person name="Hsiao Y.Y."/>
            <person name="Qi Y."/>
            <person name="Fu T."/>
            <person name="Tang G.D."/>
            <person name="Zhang D."/>
            <person name="Sun W.H."/>
            <person name="Liu D.K."/>
            <person name="Li Y."/>
            <person name="Chen G.Z."/>
            <person name="Liu X.D."/>
            <person name="Liao X.Y."/>
            <person name="Jiang Y.T."/>
            <person name="Yu X."/>
            <person name="Hao Y."/>
            <person name="Huang J."/>
            <person name="Zhao X.W."/>
            <person name="Ke S."/>
            <person name="Chen Y.Y."/>
            <person name="Wu W.L."/>
            <person name="Hsu J.L."/>
            <person name="Lin Y.F."/>
            <person name="Huang M.D."/>
            <person name="Li C.Y."/>
            <person name="Huang L."/>
            <person name="Wang Z.W."/>
            <person name="Zhao X."/>
            <person name="Zhong W.Y."/>
            <person name="Peng D.H."/>
            <person name="Ahmad S."/>
            <person name="Lan S."/>
            <person name="Zhang J.S."/>
            <person name="Tsai W.C."/>
            <person name="Van de Peer Y."/>
            <person name="Liu Z.J."/>
        </authorList>
    </citation>
    <scope>NUCLEOTIDE SEQUENCE</scope>
    <source>
        <strain evidence="3">SCP</strain>
    </source>
</reference>
<dbReference type="Pfam" id="PF09736">
    <property type="entry name" value="Bud13"/>
    <property type="match status" value="1"/>
</dbReference>
<feature type="compositionally biased region" description="Basic and acidic residues" evidence="2">
    <location>
        <begin position="271"/>
        <end position="295"/>
    </location>
</feature>
<dbReference type="InterPro" id="IPR018609">
    <property type="entry name" value="Bud13"/>
</dbReference>
<dbReference type="GO" id="GO:0070274">
    <property type="term" value="C:RES complex"/>
    <property type="evidence" value="ECO:0007669"/>
    <property type="project" value="TreeGrafter"/>
</dbReference>
<evidence type="ECO:0000256" key="2">
    <source>
        <dbReference type="SAM" id="MobiDB-lite"/>
    </source>
</evidence>
<dbReference type="InterPro" id="IPR051112">
    <property type="entry name" value="CWC26_splicing_factor"/>
</dbReference>
<evidence type="ECO:0000256" key="1">
    <source>
        <dbReference type="ARBA" id="ARBA00011069"/>
    </source>
</evidence>
<evidence type="ECO:0000313" key="4">
    <source>
        <dbReference type="Proteomes" id="UP001179952"/>
    </source>
</evidence>
<evidence type="ECO:0008006" key="5">
    <source>
        <dbReference type="Google" id="ProtNLM"/>
    </source>
</evidence>
<organism evidence="3 4">
    <name type="scientific">Acorus gramineus</name>
    <name type="common">Dwarf sweet flag</name>
    <dbReference type="NCBI Taxonomy" id="55184"/>
    <lineage>
        <taxon>Eukaryota</taxon>
        <taxon>Viridiplantae</taxon>
        <taxon>Streptophyta</taxon>
        <taxon>Embryophyta</taxon>
        <taxon>Tracheophyta</taxon>
        <taxon>Spermatophyta</taxon>
        <taxon>Magnoliopsida</taxon>
        <taxon>Liliopsida</taxon>
        <taxon>Acoraceae</taxon>
        <taxon>Acorus</taxon>
    </lineage>
</organism>
<name>A0AAV9BBF0_ACOGR</name>
<sequence>MAASAAAPSSVPLKDYLKRYQSGNEDDNKKKKKKKKPGKSNAASSSSVAGGVLVVDGDPVWQKPVKIEADDESSSDGDNPQVDEDIEVKRMRRLEMIRSRRPYNAISEDGSGWVTINDDAKPSSTVDADLSPPRQRRFESPEPEPEPDPGQDDLSPPRRTRHRSSEVDTPPKTVDGDLSPPRRSRPPRVTSAGDDLSPPRRSRGGGPVDSREDLSPPRKARRGSSPKKEIKRAGLFTGKEIKKDIDMKRREDNKWFAQMDPSLSGRGAEPVYRDKKGNRITKDEFLKSQKKEEKPKEIKLEWGKGLVQKKQAEARAMELELEKDKPFALTRDDPDRDRELKERIRFGDPMAHLVKRKQPLILEDLGDDEKMRESGFKIPQGVPDHSWIKRGVDPPPNRYGIRPGRHWDGVDRSTGFEKEMFKRQNEKRASEREAYLWSVSDM</sequence>
<feature type="compositionally biased region" description="Acidic residues" evidence="2">
    <location>
        <begin position="69"/>
        <end position="86"/>
    </location>
</feature>
<dbReference type="PANTHER" id="PTHR31809:SF0">
    <property type="entry name" value="BUD13 HOMOLOG"/>
    <property type="match status" value="1"/>
</dbReference>
<dbReference type="GO" id="GO:0000398">
    <property type="term" value="P:mRNA splicing, via spliceosome"/>
    <property type="evidence" value="ECO:0007669"/>
    <property type="project" value="TreeGrafter"/>
</dbReference>
<dbReference type="GO" id="GO:0005684">
    <property type="term" value="C:U2-type spliceosomal complex"/>
    <property type="evidence" value="ECO:0007669"/>
    <property type="project" value="TreeGrafter"/>
</dbReference>
<feature type="compositionally biased region" description="Acidic residues" evidence="2">
    <location>
        <begin position="141"/>
        <end position="151"/>
    </location>
</feature>
<comment type="similarity">
    <text evidence="1">Belongs to the CWC26 family.</text>
</comment>
<feature type="compositionally biased region" description="Basic and acidic residues" evidence="2">
    <location>
        <begin position="87"/>
        <end position="98"/>
    </location>
</feature>
<evidence type="ECO:0000313" key="3">
    <source>
        <dbReference type="EMBL" id="KAK1273975.1"/>
    </source>
</evidence>
<dbReference type="AlphaFoldDB" id="A0AAV9BBF0"/>
<keyword evidence="4" id="KW-1185">Reference proteome</keyword>
<protein>
    <recommendedName>
        <fullName evidence="5">BUD13 homolog</fullName>
    </recommendedName>
</protein>
<reference evidence="3" key="2">
    <citation type="submission" date="2023-06" db="EMBL/GenBank/DDBJ databases">
        <authorList>
            <person name="Ma L."/>
            <person name="Liu K.-W."/>
            <person name="Li Z."/>
            <person name="Hsiao Y.-Y."/>
            <person name="Qi Y."/>
            <person name="Fu T."/>
            <person name="Tang G."/>
            <person name="Zhang D."/>
            <person name="Sun W.-H."/>
            <person name="Liu D.-K."/>
            <person name="Li Y."/>
            <person name="Chen G.-Z."/>
            <person name="Liu X.-D."/>
            <person name="Liao X.-Y."/>
            <person name="Jiang Y.-T."/>
            <person name="Yu X."/>
            <person name="Hao Y."/>
            <person name="Huang J."/>
            <person name="Zhao X.-W."/>
            <person name="Ke S."/>
            <person name="Chen Y.-Y."/>
            <person name="Wu W.-L."/>
            <person name="Hsu J.-L."/>
            <person name="Lin Y.-F."/>
            <person name="Huang M.-D."/>
            <person name="Li C.-Y."/>
            <person name="Huang L."/>
            <person name="Wang Z.-W."/>
            <person name="Zhao X."/>
            <person name="Zhong W.-Y."/>
            <person name="Peng D.-H."/>
            <person name="Ahmad S."/>
            <person name="Lan S."/>
            <person name="Zhang J.-S."/>
            <person name="Tsai W.-C."/>
            <person name="Van De Peer Y."/>
            <person name="Liu Z.-J."/>
        </authorList>
    </citation>
    <scope>NUCLEOTIDE SEQUENCE</scope>
    <source>
        <strain evidence="3">SCP</strain>
        <tissue evidence="3">Leaves</tissue>
    </source>
</reference>
<gene>
    <name evidence="3" type="ORF">QJS04_geneDACA012081</name>
</gene>
<comment type="caution">
    <text evidence="3">The sequence shown here is derived from an EMBL/GenBank/DDBJ whole genome shotgun (WGS) entry which is preliminary data.</text>
</comment>
<dbReference type="Proteomes" id="UP001179952">
    <property type="component" value="Unassembled WGS sequence"/>
</dbReference>
<dbReference type="PANTHER" id="PTHR31809">
    <property type="entry name" value="BUD13 HOMOLOG"/>
    <property type="match status" value="1"/>
</dbReference>
<accession>A0AAV9BBF0</accession>
<feature type="compositionally biased region" description="Low complexity" evidence="2">
    <location>
        <begin position="39"/>
        <end position="60"/>
    </location>
</feature>
<feature type="region of interest" description="Disordered" evidence="2">
    <location>
        <begin position="1"/>
        <end position="295"/>
    </location>
</feature>
<feature type="compositionally biased region" description="Basic and acidic residues" evidence="2">
    <location>
        <begin position="239"/>
        <end position="254"/>
    </location>
</feature>
<feature type="region of interest" description="Disordered" evidence="2">
    <location>
        <begin position="374"/>
        <end position="412"/>
    </location>
</feature>
<proteinExistence type="inferred from homology"/>